<dbReference type="eggNOG" id="ENOG502QZS0">
    <property type="taxonomic scope" value="Eukaryota"/>
</dbReference>
<dbReference type="AlphaFoldDB" id="R8BGQ2"/>
<evidence type="ECO:0000313" key="3">
    <source>
        <dbReference type="Proteomes" id="UP000014074"/>
    </source>
</evidence>
<evidence type="ECO:0000256" key="1">
    <source>
        <dbReference type="SAM" id="MobiDB-lite"/>
    </source>
</evidence>
<protein>
    <submittedName>
        <fullName evidence="2">Putative mit domain-containing protein</fullName>
    </submittedName>
</protein>
<evidence type="ECO:0000313" key="2">
    <source>
        <dbReference type="EMBL" id="EON98520.1"/>
    </source>
</evidence>
<accession>R8BGQ2</accession>
<reference evidence="3" key="1">
    <citation type="journal article" date="2013" name="Genome Announc.">
        <title>Draft genome sequence of the ascomycete Phaeoacremonium aleophilum strain UCR-PA7, a causal agent of the esca disease complex in grapevines.</title>
        <authorList>
            <person name="Blanco-Ulate B."/>
            <person name="Rolshausen P."/>
            <person name="Cantu D."/>
        </authorList>
    </citation>
    <scope>NUCLEOTIDE SEQUENCE [LARGE SCALE GENOMIC DNA]</scope>
    <source>
        <strain evidence="3">UCR-PA7</strain>
    </source>
</reference>
<name>R8BGQ2_PHAM7</name>
<feature type="compositionally biased region" description="Acidic residues" evidence="1">
    <location>
        <begin position="95"/>
        <end position="107"/>
    </location>
</feature>
<gene>
    <name evidence="2" type="ORF">UCRPA7_5957</name>
</gene>
<dbReference type="KEGG" id="tmn:UCRPA7_5957"/>
<dbReference type="EMBL" id="KB933215">
    <property type="protein sequence ID" value="EON98520.1"/>
    <property type="molecule type" value="Genomic_DNA"/>
</dbReference>
<organism evidence="2 3">
    <name type="scientific">Phaeoacremonium minimum (strain UCR-PA7)</name>
    <name type="common">Esca disease fungus</name>
    <name type="synonym">Togninia minima</name>
    <dbReference type="NCBI Taxonomy" id="1286976"/>
    <lineage>
        <taxon>Eukaryota</taxon>
        <taxon>Fungi</taxon>
        <taxon>Dikarya</taxon>
        <taxon>Ascomycota</taxon>
        <taxon>Pezizomycotina</taxon>
        <taxon>Sordariomycetes</taxon>
        <taxon>Sordariomycetidae</taxon>
        <taxon>Togniniales</taxon>
        <taxon>Togniniaceae</taxon>
        <taxon>Phaeoacremonium</taxon>
    </lineage>
</organism>
<proteinExistence type="predicted"/>
<dbReference type="PANTHER" id="PTHR37327:SF1">
    <property type="entry name" value="MICROTUBULE INTERACTING AND TRANSPORT DOMAIN-CONTAINING PROTEIN"/>
    <property type="match status" value="1"/>
</dbReference>
<feature type="compositionally biased region" description="Basic and acidic residues" evidence="1">
    <location>
        <begin position="67"/>
        <end position="94"/>
    </location>
</feature>
<dbReference type="PANTHER" id="PTHR37327">
    <property type="entry name" value="CHROMOSOME 1, WHOLE GENOME SHOTGUN SEQUENCE"/>
    <property type="match status" value="1"/>
</dbReference>
<dbReference type="HOGENOM" id="CLU_1385045_0_0_1"/>
<keyword evidence="3" id="KW-1185">Reference proteome</keyword>
<feature type="region of interest" description="Disordered" evidence="1">
    <location>
        <begin position="67"/>
        <end position="107"/>
    </location>
</feature>
<dbReference type="RefSeq" id="XP_007916691.1">
    <property type="nucleotide sequence ID" value="XM_007918500.1"/>
</dbReference>
<sequence length="197" mass="22552">MGYRRKHIRGASGDTEAEFDAALDDAIEAAYDDGYDPMDAPDGRRIYDDDDDVVAKAMRKVELAKERVRQSEREAEKLENERERRRMEAMKDDEPTLPEDFYDGNDSDDEERMLEEMTKGYAIEQFAFGKPIKPLNGFKSADSNYGTLNCHRKYRGPFDLQSTNPSSPATNFVSTTAAATASWLFSWWSESCRLTER</sequence>
<dbReference type="Proteomes" id="UP000014074">
    <property type="component" value="Unassembled WGS sequence"/>
</dbReference>
<dbReference type="GeneID" id="19326564"/>
<dbReference type="OrthoDB" id="1074at2759"/>